<gene>
    <name evidence="1" type="ORF">CHU92_08680</name>
</gene>
<dbReference type="SUPFAM" id="SSF53254">
    <property type="entry name" value="Phosphoglycerate mutase-like"/>
    <property type="match status" value="1"/>
</dbReference>
<dbReference type="SMART" id="SM00855">
    <property type="entry name" value="PGAM"/>
    <property type="match status" value="1"/>
</dbReference>
<dbReference type="AlphaFoldDB" id="A0A255Z8H8"/>
<dbReference type="OrthoDB" id="3296006at2"/>
<reference evidence="1 2" key="1">
    <citation type="submission" date="2017-07" db="EMBL/GenBank/DDBJ databases">
        <title>Flavobacterium cyanobacteriorum sp. nov., isolated from cyanobacterial aggregates in a eutrophic lake.</title>
        <authorList>
            <person name="Cai H."/>
        </authorList>
    </citation>
    <scope>NUCLEOTIDE SEQUENCE [LARGE SCALE GENOMIC DNA]</scope>
    <source>
        <strain evidence="1 2">TH021</strain>
    </source>
</reference>
<dbReference type="CDD" id="cd07067">
    <property type="entry name" value="HP_PGM_like"/>
    <property type="match status" value="1"/>
</dbReference>
<evidence type="ECO:0000313" key="2">
    <source>
        <dbReference type="Proteomes" id="UP000216605"/>
    </source>
</evidence>
<dbReference type="Pfam" id="PF00300">
    <property type="entry name" value="His_Phos_1"/>
    <property type="match status" value="1"/>
</dbReference>
<comment type="caution">
    <text evidence="1">The sequence shown here is derived from an EMBL/GenBank/DDBJ whole genome shotgun (WGS) entry which is preliminary data.</text>
</comment>
<evidence type="ECO:0000313" key="1">
    <source>
        <dbReference type="EMBL" id="OYQ37204.1"/>
    </source>
</evidence>
<dbReference type="InterPro" id="IPR013078">
    <property type="entry name" value="His_Pase_superF_clade-1"/>
</dbReference>
<name>A0A255Z8H8_9FLAO</name>
<keyword evidence="2" id="KW-1185">Reference proteome</keyword>
<sequence length="179" mass="20038">MAENNNIKIMKNWRLLLALIVTASTVGQEKTTTIYLIRHAEKADGSADPELSDAGKERTKKWGAYFEKKNITLYYTSLFKRSKLTATFTAAYFSQIPPPGTSKEMKFIAYDPANFSLKQAAKDNEGQNIVVVGHSNTIPAQINALLGKNVYPDIKEDEYGNLYIITITGDKITHELVKM</sequence>
<protein>
    <recommendedName>
        <fullName evidence="3">Phosphoglycerate mutase</fullName>
    </recommendedName>
</protein>
<proteinExistence type="predicted"/>
<evidence type="ECO:0008006" key="3">
    <source>
        <dbReference type="Google" id="ProtNLM"/>
    </source>
</evidence>
<dbReference type="Gene3D" id="3.40.50.1240">
    <property type="entry name" value="Phosphoglycerate mutase-like"/>
    <property type="match status" value="1"/>
</dbReference>
<dbReference type="Proteomes" id="UP000216605">
    <property type="component" value="Unassembled WGS sequence"/>
</dbReference>
<accession>A0A255Z8H8</accession>
<dbReference type="EMBL" id="NOXV01000258">
    <property type="protein sequence ID" value="OYQ37204.1"/>
    <property type="molecule type" value="Genomic_DNA"/>
</dbReference>
<dbReference type="RefSeq" id="WP_094414653.1">
    <property type="nucleotide sequence ID" value="NZ_NOXV01000258.1"/>
</dbReference>
<organism evidence="1 2">
    <name type="scientific">Flavobacterium cyanobacteriorum</name>
    <dbReference type="NCBI Taxonomy" id="2022802"/>
    <lineage>
        <taxon>Bacteria</taxon>
        <taxon>Pseudomonadati</taxon>
        <taxon>Bacteroidota</taxon>
        <taxon>Flavobacteriia</taxon>
        <taxon>Flavobacteriales</taxon>
        <taxon>Flavobacteriaceae</taxon>
        <taxon>Flavobacterium</taxon>
    </lineage>
</organism>
<dbReference type="InterPro" id="IPR029033">
    <property type="entry name" value="His_PPase_superfam"/>
</dbReference>